<dbReference type="Pfam" id="PF00534">
    <property type="entry name" value="Glycos_transf_1"/>
    <property type="match status" value="1"/>
</dbReference>
<feature type="domain" description="Glycosyl transferase family 1" evidence="2">
    <location>
        <begin position="111"/>
        <end position="279"/>
    </location>
</feature>
<dbReference type="Pfam" id="PF12000">
    <property type="entry name" value="Glyco_trans_4_3"/>
    <property type="match status" value="1"/>
</dbReference>
<evidence type="ECO:0000313" key="5">
    <source>
        <dbReference type="Proteomes" id="UP001055125"/>
    </source>
</evidence>
<reference evidence="4" key="2">
    <citation type="submission" date="2021-08" db="EMBL/GenBank/DDBJ databases">
        <authorList>
            <person name="Tani A."/>
            <person name="Ola A."/>
            <person name="Ogura Y."/>
            <person name="Katsura K."/>
            <person name="Hayashi T."/>
        </authorList>
    </citation>
    <scope>NUCLEOTIDE SEQUENCE</scope>
    <source>
        <strain evidence="4">DSM 19015</strain>
    </source>
</reference>
<dbReference type="SUPFAM" id="SSF53756">
    <property type="entry name" value="UDP-Glycosyltransferase/glycogen phosphorylase"/>
    <property type="match status" value="1"/>
</dbReference>
<reference evidence="4" key="1">
    <citation type="journal article" date="2021" name="Front. Microbiol.">
        <title>Comprehensive Comparative Genomics and Phenotyping of Methylobacterium Species.</title>
        <authorList>
            <person name="Alessa O."/>
            <person name="Ogura Y."/>
            <person name="Fujitani Y."/>
            <person name="Takami H."/>
            <person name="Hayashi T."/>
            <person name="Sahin N."/>
            <person name="Tani A."/>
        </authorList>
    </citation>
    <scope>NUCLEOTIDE SEQUENCE</scope>
    <source>
        <strain evidence="4">DSM 19015</strain>
    </source>
</reference>
<protein>
    <submittedName>
        <fullName evidence="4">D-inositol-3-phosphate glycosyltransferase</fullName>
    </submittedName>
</protein>
<evidence type="ECO:0000259" key="2">
    <source>
        <dbReference type="Pfam" id="PF00534"/>
    </source>
</evidence>
<name>A0ABQ4RW06_9HYPH</name>
<keyword evidence="5" id="KW-1185">Reference proteome</keyword>
<gene>
    <name evidence="4" type="primary">mshA_5</name>
    <name evidence="4" type="ORF">OCOJLMKI_2227</name>
</gene>
<dbReference type="Gene3D" id="3.40.50.2000">
    <property type="entry name" value="Glycogen Phosphorylase B"/>
    <property type="match status" value="2"/>
</dbReference>
<comment type="caution">
    <text evidence="4">The sequence shown here is derived from an EMBL/GenBank/DDBJ whole genome shotgun (WGS) entry which is preliminary data.</text>
</comment>
<dbReference type="InterPro" id="IPR022623">
    <property type="entry name" value="Glyco_trans_4"/>
</dbReference>
<dbReference type="EMBL" id="BPQP01000032">
    <property type="protein sequence ID" value="GJD95018.1"/>
    <property type="molecule type" value="Genomic_DNA"/>
</dbReference>
<accession>A0ABQ4RW06</accession>
<dbReference type="Proteomes" id="UP001055125">
    <property type="component" value="Unassembled WGS sequence"/>
</dbReference>
<evidence type="ECO:0000256" key="1">
    <source>
        <dbReference type="ARBA" id="ARBA00022679"/>
    </source>
</evidence>
<proteinExistence type="predicted"/>
<dbReference type="InterPro" id="IPR001296">
    <property type="entry name" value="Glyco_trans_1"/>
</dbReference>
<keyword evidence="1" id="KW-0808">Transferase</keyword>
<dbReference type="PANTHER" id="PTHR46401">
    <property type="entry name" value="GLYCOSYLTRANSFERASE WBBK-RELATED"/>
    <property type="match status" value="1"/>
</dbReference>
<organism evidence="4 5">
    <name type="scientific">Methylobacterium iners</name>
    <dbReference type="NCBI Taxonomy" id="418707"/>
    <lineage>
        <taxon>Bacteria</taxon>
        <taxon>Pseudomonadati</taxon>
        <taxon>Pseudomonadota</taxon>
        <taxon>Alphaproteobacteria</taxon>
        <taxon>Hyphomicrobiales</taxon>
        <taxon>Methylobacteriaceae</taxon>
        <taxon>Methylobacterium</taxon>
    </lineage>
</organism>
<evidence type="ECO:0000313" key="4">
    <source>
        <dbReference type="EMBL" id="GJD95018.1"/>
    </source>
</evidence>
<sequence>MREVFPRAKQILYGEYYYRSSGGDVGFDPEFSRMTTEEAFRIHAKNATMALACTEADKIICPTAFQASRFPDLFRSRMSIIHEGVDTGRIKPDPDPTLSLASGRRLDRSNPVITFINRRLEPLRGFHIFMRALPKVLAEVPNAEVVLIGADEAGGYGPKAPSGMTWKQVMLAEVQDCLDLQRVHFMGQIPHEQMLAALSISTAHVYYTYPFVLSWSLLEAMTSECLIIGSDTAPVRDAIVNGQNGLLLNFFDLEALSSALIHACRDPKMFLPLRRAARETVLRHFDRDSRCRPAWLQTIHEVQPSLKFRTSA</sequence>
<feature type="domain" description="Glycosyl transferase family 4" evidence="3">
    <location>
        <begin position="1"/>
        <end position="89"/>
    </location>
</feature>
<dbReference type="PANTHER" id="PTHR46401:SF2">
    <property type="entry name" value="GLYCOSYLTRANSFERASE WBBK-RELATED"/>
    <property type="match status" value="1"/>
</dbReference>
<evidence type="ECO:0000259" key="3">
    <source>
        <dbReference type="Pfam" id="PF12000"/>
    </source>
</evidence>